<dbReference type="STRING" id="1437875.CFRA_05245"/>
<dbReference type="InterPro" id="IPR002577">
    <property type="entry name" value="HTH_HxlR"/>
</dbReference>
<evidence type="ECO:0000313" key="5">
    <source>
        <dbReference type="EMBL" id="APT88744.1"/>
    </source>
</evidence>
<dbReference type="PROSITE" id="PS51118">
    <property type="entry name" value="HTH_HXLR"/>
    <property type="match status" value="1"/>
</dbReference>
<dbReference type="GO" id="GO:0003677">
    <property type="term" value="F:DNA binding"/>
    <property type="evidence" value="ECO:0007669"/>
    <property type="project" value="UniProtKB-KW"/>
</dbReference>
<dbReference type="EMBL" id="CP009247">
    <property type="protein sequence ID" value="APT88744.1"/>
    <property type="molecule type" value="Genomic_DNA"/>
</dbReference>
<dbReference type="InterPro" id="IPR036390">
    <property type="entry name" value="WH_DNA-bd_sf"/>
</dbReference>
<dbReference type="RefSeq" id="WP_075663733.1">
    <property type="nucleotide sequence ID" value="NZ_CP009247.1"/>
</dbReference>
<dbReference type="Pfam" id="PF01638">
    <property type="entry name" value="HxlR"/>
    <property type="match status" value="1"/>
</dbReference>
<gene>
    <name evidence="5" type="ORF">CFRA_05245</name>
</gene>
<dbReference type="Gene3D" id="1.10.10.10">
    <property type="entry name" value="Winged helix-like DNA-binding domain superfamily/Winged helix DNA-binding domain"/>
    <property type="match status" value="1"/>
</dbReference>
<keyword evidence="6" id="KW-1185">Reference proteome</keyword>
<protein>
    <submittedName>
        <fullName evidence="5">MarR family transcriptional regulator</fullName>
    </submittedName>
</protein>
<dbReference type="AlphaFoldDB" id="A0A1L7CSB0"/>
<evidence type="ECO:0000259" key="4">
    <source>
        <dbReference type="PROSITE" id="PS51118"/>
    </source>
</evidence>
<keyword evidence="3" id="KW-0804">Transcription</keyword>
<proteinExistence type="predicted"/>
<dbReference type="PANTHER" id="PTHR33204">
    <property type="entry name" value="TRANSCRIPTIONAL REGULATOR, MARR FAMILY"/>
    <property type="match status" value="1"/>
</dbReference>
<dbReference type="InterPro" id="IPR036388">
    <property type="entry name" value="WH-like_DNA-bd_sf"/>
</dbReference>
<accession>A0A1L7CSB0</accession>
<sequence>MASTGTKTTRIAASDLPACPVETSLAVIGKKWKVLILRELRRGPLRFGELKANIDGVSQKMLTTNLREMADDGLLTRTAYPEVPPRVVYELTELGASLSPVLNALAEWGEGYQELRAGRG</sequence>
<reference evidence="5 6" key="1">
    <citation type="submission" date="2014-08" db="EMBL/GenBank/DDBJ databases">
        <title>Complete genome sequence of Corynebacterium frankenforstense ST18(T) (=DSM 45800(T)), isolated from raw cow milk.</title>
        <authorList>
            <person name="Ruckert C."/>
            <person name="Albersmeier A."/>
            <person name="Winkler A."/>
            <person name="Lipski A."/>
            <person name="Kalinowski J."/>
        </authorList>
    </citation>
    <scope>NUCLEOTIDE SEQUENCE [LARGE SCALE GENOMIC DNA]</scope>
    <source>
        <strain evidence="5 6">ST18</strain>
    </source>
</reference>
<name>A0A1L7CSB0_9CORY</name>
<evidence type="ECO:0000256" key="2">
    <source>
        <dbReference type="ARBA" id="ARBA00023125"/>
    </source>
</evidence>
<dbReference type="CDD" id="cd00090">
    <property type="entry name" value="HTH_ARSR"/>
    <property type="match status" value="1"/>
</dbReference>
<evidence type="ECO:0000313" key="6">
    <source>
        <dbReference type="Proteomes" id="UP000185434"/>
    </source>
</evidence>
<dbReference type="Proteomes" id="UP000185434">
    <property type="component" value="Chromosome"/>
</dbReference>
<evidence type="ECO:0000256" key="3">
    <source>
        <dbReference type="ARBA" id="ARBA00023163"/>
    </source>
</evidence>
<dbReference type="SUPFAM" id="SSF46785">
    <property type="entry name" value="Winged helix' DNA-binding domain"/>
    <property type="match status" value="1"/>
</dbReference>
<dbReference type="KEGG" id="cfk:CFRA_05245"/>
<dbReference type="OrthoDB" id="370168at2"/>
<evidence type="ECO:0000256" key="1">
    <source>
        <dbReference type="ARBA" id="ARBA00023015"/>
    </source>
</evidence>
<feature type="domain" description="HTH hxlR-type" evidence="4">
    <location>
        <begin position="19"/>
        <end position="117"/>
    </location>
</feature>
<organism evidence="5 6">
    <name type="scientific">Corynebacterium frankenforstense DSM 45800</name>
    <dbReference type="NCBI Taxonomy" id="1437875"/>
    <lineage>
        <taxon>Bacteria</taxon>
        <taxon>Bacillati</taxon>
        <taxon>Actinomycetota</taxon>
        <taxon>Actinomycetes</taxon>
        <taxon>Mycobacteriales</taxon>
        <taxon>Corynebacteriaceae</taxon>
        <taxon>Corynebacterium</taxon>
    </lineage>
</organism>
<dbReference type="InterPro" id="IPR011991">
    <property type="entry name" value="ArsR-like_HTH"/>
</dbReference>
<keyword evidence="1" id="KW-0805">Transcription regulation</keyword>
<keyword evidence="2" id="KW-0238">DNA-binding</keyword>